<evidence type="ECO:0000313" key="8">
    <source>
        <dbReference type="EMBL" id="KIZ05020.1"/>
    </source>
</evidence>
<dbReference type="EMBL" id="KK100569">
    <property type="protein sequence ID" value="KIZ05020.1"/>
    <property type="molecule type" value="Genomic_DNA"/>
</dbReference>
<dbReference type="Pfam" id="PF07856">
    <property type="entry name" value="Orai-1"/>
    <property type="match status" value="1"/>
</dbReference>
<protein>
    <submittedName>
        <fullName evidence="8">Uncharacterized protein</fullName>
    </submittedName>
</protein>
<dbReference type="AlphaFoldDB" id="A0A0D2MQX2"/>
<dbReference type="PANTHER" id="PTHR31501:SF7">
    <property type="entry name" value="CALCIUM RELEASE-ACTIVATED CALCIUM CHANNEL PROTEIN 1"/>
    <property type="match status" value="1"/>
</dbReference>
<gene>
    <name evidence="8" type="ORF">MNEG_2934</name>
</gene>
<evidence type="ECO:0000256" key="3">
    <source>
        <dbReference type="ARBA" id="ARBA00022692"/>
    </source>
</evidence>
<comment type="similarity">
    <text evidence="2">Belongs to the Orai family.</text>
</comment>
<feature type="region of interest" description="Disordered" evidence="6">
    <location>
        <begin position="254"/>
        <end position="320"/>
    </location>
</feature>
<dbReference type="PANTHER" id="PTHR31501">
    <property type="entry name" value="CALCIUM RELEASE-ACTIVATED CALCIUM CHANNEL PROTEIN 1"/>
    <property type="match status" value="1"/>
</dbReference>
<proteinExistence type="inferred from homology"/>
<keyword evidence="4 7" id="KW-1133">Transmembrane helix</keyword>
<comment type="subcellular location">
    <subcellularLocation>
        <location evidence="1">Membrane</location>
        <topology evidence="1">Multi-pass membrane protein</topology>
    </subcellularLocation>
</comment>
<dbReference type="RefSeq" id="XP_013904039.1">
    <property type="nucleotide sequence ID" value="XM_014048585.1"/>
</dbReference>
<dbReference type="GO" id="GO:0016020">
    <property type="term" value="C:membrane"/>
    <property type="evidence" value="ECO:0007669"/>
    <property type="project" value="UniProtKB-SubCell"/>
</dbReference>
<evidence type="ECO:0000313" key="9">
    <source>
        <dbReference type="Proteomes" id="UP000054498"/>
    </source>
</evidence>
<keyword evidence="5 7" id="KW-0472">Membrane</keyword>
<evidence type="ECO:0000256" key="7">
    <source>
        <dbReference type="SAM" id="Phobius"/>
    </source>
</evidence>
<dbReference type="Proteomes" id="UP000054498">
    <property type="component" value="Unassembled WGS sequence"/>
</dbReference>
<feature type="compositionally biased region" description="Polar residues" evidence="6">
    <location>
        <begin position="289"/>
        <end position="308"/>
    </location>
</feature>
<keyword evidence="3 7" id="KW-0812">Transmembrane</keyword>
<evidence type="ECO:0000256" key="2">
    <source>
        <dbReference type="ARBA" id="ARBA00008062"/>
    </source>
</evidence>
<keyword evidence="9" id="KW-1185">Reference proteome</keyword>
<dbReference type="InterPro" id="IPR012446">
    <property type="entry name" value="CRAC_channel"/>
</dbReference>
<organism evidence="8 9">
    <name type="scientific">Monoraphidium neglectum</name>
    <dbReference type="NCBI Taxonomy" id="145388"/>
    <lineage>
        <taxon>Eukaryota</taxon>
        <taxon>Viridiplantae</taxon>
        <taxon>Chlorophyta</taxon>
        <taxon>core chlorophytes</taxon>
        <taxon>Chlorophyceae</taxon>
        <taxon>CS clade</taxon>
        <taxon>Sphaeropleales</taxon>
        <taxon>Selenastraceae</taxon>
        <taxon>Monoraphidium</taxon>
    </lineage>
</organism>
<dbReference type="KEGG" id="mng:MNEG_2934"/>
<name>A0A0D2MQX2_9CHLO</name>
<dbReference type="STRING" id="145388.A0A0D2MQX2"/>
<evidence type="ECO:0000256" key="1">
    <source>
        <dbReference type="ARBA" id="ARBA00004141"/>
    </source>
</evidence>
<dbReference type="GeneID" id="25735812"/>
<dbReference type="OrthoDB" id="61124at2759"/>
<feature type="transmembrane region" description="Helical" evidence="7">
    <location>
        <begin position="49"/>
        <end position="70"/>
    </location>
</feature>
<dbReference type="InterPro" id="IPR038350">
    <property type="entry name" value="Orai_sf"/>
</dbReference>
<reference evidence="8 9" key="1">
    <citation type="journal article" date="2013" name="BMC Genomics">
        <title>Reconstruction of the lipid metabolism for the microalga Monoraphidium neglectum from its genome sequence reveals characteristics suitable for biofuel production.</title>
        <authorList>
            <person name="Bogen C."/>
            <person name="Al-Dilaimi A."/>
            <person name="Albersmeier A."/>
            <person name="Wichmann J."/>
            <person name="Grundmann M."/>
            <person name="Rupp O."/>
            <person name="Lauersen K.J."/>
            <person name="Blifernez-Klassen O."/>
            <person name="Kalinowski J."/>
            <person name="Goesmann A."/>
            <person name="Mussgnug J.H."/>
            <person name="Kruse O."/>
        </authorList>
    </citation>
    <scope>NUCLEOTIDE SEQUENCE [LARGE SCALE GENOMIC DNA]</scope>
    <source>
        <strain evidence="8 9">SAG 48.87</strain>
    </source>
</reference>
<accession>A0A0D2MQX2</accession>
<dbReference type="Gene3D" id="1.20.140.140">
    <property type="entry name" value="Calcium release-activated calcium channel protein Orai"/>
    <property type="match status" value="1"/>
</dbReference>
<sequence length="320" mass="35000">MDERLVEAAQALLTGYDTALSRHLDNARVLWARVFERNRRDVEEKSEQLKALGNMAALIAGFSLAAFMQFDWTGFVDTTGALLPLFGLTMALTVGFNMIAVIICTLMLVSIIKTGQRYTSDEEEAEFMARARDFALTYRPGMRPPAPHRSFAAHWNTRCETSWRRAFTLFGLSIPACFANLAVAAWIKFDSSVPAAAIVTAIMLLSAAAVAWHHRKWTAHILTKDRLAQGAERIPLVSSGLPFDWHLKPATLPRGAANGNDPSQWGGSVGDGVSQSASEPRGAWPLRSSAPTSQSQSHVALAHPTSQVDIDMQARLAPSR</sequence>
<evidence type="ECO:0000256" key="6">
    <source>
        <dbReference type="SAM" id="MobiDB-lite"/>
    </source>
</evidence>
<feature type="transmembrane region" description="Helical" evidence="7">
    <location>
        <begin position="82"/>
        <end position="109"/>
    </location>
</feature>
<evidence type="ECO:0000256" key="4">
    <source>
        <dbReference type="ARBA" id="ARBA00022989"/>
    </source>
</evidence>
<feature type="transmembrane region" description="Helical" evidence="7">
    <location>
        <begin position="193"/>
        <end position="212"/>
    </location>
</feature>
<feature type="transmembrane region" description="Helical" evidence="7">
    <location>
        <begin position="166"/>
        <end position="187"/>
    </location>
</feature>
<evidence type="ECO:0000256" key="5">
    <source>
        <dbReference type="ARBA" id="ARBA00023136"/>
    </source>
</evidence>